<organism evidence="1 2">
    <name type="scientific">Teladorsagia circumcincta</name>
    <name type="common">Brown stomach worm</name>
    <name type="synonym">Ostertagia circumcincta</name>
    <dbReference type="NCBI Taxonomy" id="45464"/>
    <lineage>
        <taxon>Eukaryota</taxon>
        <taxon>Metazoa</taxon>
        <taxon>Ecdysozoa</taxon>
        <taxon>Nematoda</taxon>
        <taxon>Chromadorea</taxon>
        <taxon>Rhabditida</taxon>
        <taxon>Rhabditina</taxon>
        <taxon>Rhabditomorpha</taxon>
        <taxon>Strongyloidea</taxon>
        <taxon>Trichostrongylidae</taxon>
        <taxon>Teladorsagia</taxon>
    </lineage>
</organism>
<proteinExistence type="predicted"/>
<evidence type="ECO:0000313" key="2">
    <source>
        <dbReference type="Proteomes" id="UP000230423"/>
    </source>
</evidence>
<evidence type="ECO:0000313" key="1">
    <source>
        <dbReference type="EMBL" id="PIO63644.1"/>
    </source>
</evidence>
<sequence length="68" mass="7331">MVCSCSKGCSARRRIATGSAQCLCADRLGEVAGTNPSSWEPPPCHLLTRYPNETGPMVQAIPHRFNAE</sequence>
<dbReference type="Proteomes" id="UP000230423">
    <property type="component" value="Unassembled WGS sequence"/>
</dbReference>
<protein>
    <submittedName>
        <fullName evidence="1">Uncharacterized protein</fullName>
    </submittedName>
</protein>
<dbReference type="AlphaFoldDB" id="A0A2G9U091"/>
<accession>A0A2G9U091</accession>
<reference evidence="1 2" key="1">
    <citation type="submission" date="2015-09" db="EMBL/GenBank/DDBJ databases">
        <title>Draft genome of the parasitic nematode Teladorsagia circumcincta isolate WARC Sus (inbred).</title>
        <authorList>
            <person name="Mitreva M."/>
        </authorList>
    </citation>
    <scope>NUCLEOTIDE SEQUENCE [LARGE SCALE GENOMIC DNA]</scope>
    <source>
        <strain evidence="1 2">S</strain>
    </source>
</reference>
<gene>
    <name evidence="1" type="ORF">TELCIR_14750</name>
</gene>
<keyword evidence="2" id="KW-1185">Reference proteome</keyword>
<name>A0A2G9U091_TELCI</name>
<dbReference type="EMBL" id="KZ350677">
    <property type="protein sequence ID" value="PIO63644.1"/>
    <property type="molecule type" value="Genomic_DNA"/>
</dbReference>